<keyword evidence="4" id="KW-1185">Reference proteome</keyword>
<accession>A0AAD5R819</accession>
<reference evidence="3" key="1">
    <citation type="submission" date="2021-06" db="EMBL/GenBank/DDBJ databases">
        <title>Parelaphostrongylus tenuis whole genome reference sequence.</title>
        <authorList>
            <person name="Garwood T.J."/>
            <person name="Larsen P.A."/>
            <person name="Fountain-Jones N.M."/>
            <person name="Garbe J.R."/>
            <person name="Macchietto M.G."/>
            <person name="Kania S.A."/>
            <person name="Gerhold R.W."/>
            <person name="Richards J.E."/>
            <person name="Wolf T.M."/>
        </authorList>
    </citation>
    <scope>NUCLEOTIDE SEQUENCE</scope>
    <source>
        <strain evidence="3">MNPRO001-30</strain>
        <tissue evidence="3">Meninges</tissue>
    </source>
</reference>
<dbReference type="EMBL" id="JAHQIW010006942">
    <property type="protein sequence ID" value="KAJ1371267.1"/>
    <property type="molecule type" value="Genomic_DNA"/>
</dbReference>
<gene>
    <name evidence="3" type="ORF">KIN20_033180</name>
</gene>
<proteinExistence type="predicted"/>
<dbReference type="Proteomes" id="UP001196413">
    <property type="component" value="Unassembled WGS sequence"/>
</dbReference>
<evidence type="ECO:0000256" key="1">
    <source>
        <dbReference type="SAM" id="MobiDB-lite"/>
    </source>
</evidence>
<evidence type="ECO:0000313" key="3">
    <source>
        <dbReference type="EMBL" id="KAJ1371267.1"/>
    </source>
</evidence>
<keyword evidence="2" id="KW-0472">Membrane</keyword>
<organism evidence="3 4">
    <name type="scientific">Parelaphostrongylus tenuis</name>
    <name type="common">Meningeal worm</name>
    <dbReference type="NCBI Taxonomy" id="148309"/>
    <lineage>
        <taxon>Eukaryota</taxon>
        <taxon>Metazoa</taxon>
        <taxon>Ecdysozoa</taxon>
        <taxon>Nematoda</taxon>
        <taxon>Chromadorea</taxon>
        <taxon>Rhabditida</taxon>
        <taxon>Rhabditina</taxon>
        <taxon>Rhabditomorpha</taxon>
        <taxon>Strongyloidea</taxon>
        <taxon>Metastrongylidae</taxon>
        <taxon>Parelaphostrongylus</taxon>
    </lineage>
</organism>
<evidence type="ECO:0000256" key="2">
    <source>
        <dbReference type="SAM" id="Phobius"/>
    </source>
</evidence>
<feature type="compositionally biased region" description="Polar residues" evidence="1">
    <location>
        <begin position="82"/>
        <end position="91"/>
    </location>
</feature>
<keyword evidence="2" id="KW-0812">Transmembrane</keyword>
<feature type="transmembrane region" description="Helical" evidence="2">
    <location>
        <begin position="21"/>
        <end position="40"/>
    </location>
</feature>
<keyword evidence="2" id="KW-1133">Transmembrane helix</keyword>
<name>A0AAD5R819_PARTN</name>
<sequence>MASRARKRTGLLHSFWEDKPIDTSIFPILTYTILMIFMLIDDQSIIDLASLVTAHSSVDHTILDSDVKSESDSHRNRPDSSCLWTKGTQQF</sequence>
<feature type="compositionally biased region" description="Basic and acidic residues" evidence="1">
    <location>
        <begin position="66"/>
        <end position="78"/>
    </location>
</feature>
<dbReference type="AlphaFoldDB" id="A0AAD5R819"/>
<comment type="caution">
    <text evidence="3">The sequence shown here is derived from an EMBL/GenBank/DDBJ whole genome shotgun (WGS) entry which is preliminary data.</text>
</comment>
<protein>
    <submittedName>
        <fullName evidence="3">Uncharacterized protein</fullName>
    </submittedName>
</protein>
<evidence type="ECO:0000313" key="4">
    <source>
        <dbReference type="Proteomes" id="UP001196413"/>
    </source>
</evidence>
<feature type="region of interest" description="Disordered" evidence="1">
    <location>
        <begin position="66"/>
        <end position="91"/>
    </location>
</feature>